<feature type="region of interest" description="Disordered" evidence="9">
    <location>
        <begin position="750"/>
        <end position="833"/>
    </location>
</feature>
<dbReference type="HAMAP" id="MF_01895">
    <property type="entry name" value="RNase_R"/>
    <property type="match status" value="1"/>
</dbReference>
<dbReference type="InterPro" id="IPR004476">
    <property type="entry name" value="RNase_II/RNase_R"/>
</dbReference>
<dbReference type="CDD" id="cd04471">
    <property type="entry name" value="S1_RNase_R"/>
    <property type="match status" value="1"/>
</dbReference>
<dbReference type="NCBIfam" id="TIGR00358">
    <property type="entry name" value="3_prime_RNase"/>
    <property type="match status" value="1"/>
</dbReference>
<dbReference type="GO" id="GO:0008859">
    <property type="term" value="F:exoribonuclease II activity"/>
    <property type="evidence" value="ECO:0007669"/>
    <property type="project" value="UniProtKB-UniRule"/>
</dbReference>
<keyword evidence="6 8" id="KW-0269">Exonuclease</keyword>
<dbReference type="SMART" id="SM00955">
    <property type="entry name" value="RNB"/>
    <property type="match status" value="1"/>
</dbReference>
<dbReference type="InterPro" id="IPR050180">
    <property type="entry name" value="RNR_Ribonuclease"/>
</dbReference>
<sequence length="833" mass="93183">MLKKLFGSRNKRQKDPNARQEAQKYENPIYSREYILKHLDERGAPATHEQLCDELRLTGEEEIEALRRRLIAMCRDGQLICNRRGGYVPVAEADLVKGRVQGHRDGFGFVVPDEGGDDYFLNARQMRQVFHGDRVLVREDSVDSRGRREGVIVEVLERNTPRVVGRLFREDGISFVTPENTRINQEILIPEEQCAGAVHGQYVSVEIVRQPSVRAKPTGRVVEILGEHMAPGMEITVAIRANDIPVAWPPAVTAQAAGIPPEVDEAHKNGRVDLRGLPLVTIDGEDARDFDDALYCEPLPGGGWRLIVCIADVSHYVRPGTPLDEEGRNRGNSVYFPDYVVPMLPEKLSNGLCSLNPNVDRLVMTCDMTVSKSGKITAYRFYEAVMHSHARLTYNKVSAILEDPNSEQGRALAERYAEVLPVLYPLYDLFKVFRKAREARGALDFDSTETRIVFTPERKIEEIVPVVRNDAHKIVEECMLAANVTTAQFLIKHKIPTLFRVHKGPGEEKLANLRLFLSELGLDLPGGGEPSPKDFQSLLNRTRNRPDSHMIEQVMLRSLSQAVYSPEKKGHFGLGYEHYAHFTSPIRRYPDLLVHRGIKSVIHGKRPGKTVVAAPQRDDGHVNYPYTEERMAELGDHFSVTERRADDATRDVIAWLKCEYLRQHVGDEFDGVVASVTGFGLFVELQGVYTEGLVHISALNDDFYQFDKAKHRLMGERTGVAFHLGDEIRVRVARVDLEDRKIDLELAGDAPVSKKRSRSTGAAGSKGRAEGRGKTTANRAEGKRPASRKKPGDGKESAVGKTEQKAKASKPRPQRKPRRSGSKSQQPSGAGSE</sequence>
<organism evidence="11 12">
    <name type="scientific">Hydrocarboniclastica marina</name>
    <dbReference type="NCBI Taxonomy" id="2259620"/>
    <lineage>
        <taxon>Bacteria</taxon>
        <taxon>Pseudomonadati</taxon>
        <taxon>Pseudomonadota</taxon>
        <taxon>Gammaproteobacteria</taxon>
        <taxon>Alteromonadales</taxon>
        <taxon>Alteromonadaceae</taxon>
        <taxon>Hydrocarboniclastica</taxon>
    </lineage>
</organism>
<protein>
    <recommendedName>
        <fullName evidence="8">Ribonuclease R</fullName>
        <shortName evidence="8">RNase R</shortName>
        <ecNumber evidence="8">3.1.13.1</ecNumber>
    </recommendedName>
</protein>
<evidence type="ECO:0000256" key="8">
    <source>
        <dbReference type="HAMAP-Rule" id="MF_01895"/>
    </source>
</evidence>
<evidence type="ECO:0000256" key="1">
    <source>
        <dbReference type="ARBA" id="ARBA00001849"/>
    </source>
</evidence>
<dbReference type="PROSITE" id="PS50126">
    <property type="entry name" value="S1"/>
    <property type="match status" value="1"/>
</dbReference>
<dbReference type="InterPro" id="IPR022966">
    <property type="entry name" value="RNase_II/R_CS"/>
</dbReference>
<dbReference type="EMBL" id="CP031093">
    <property type="protein sequence ID" value="QCF25189.1"/>
    <property type="molecule type" value="Genomic_DNA"/>
</dbReference>
<dbReference type="InterPro" id="IPR003029">
    <property type="entry name" value="S1_domain"/>
</dbReference>
<dbReference type="Pfam" id="PF08461">
    <property type="entry name" value="WHD_RNase_R"/>
    <property type="match status" value="1"/>
</dbReference>
<evidence type="ECO:0000259" key="10">
    <source>
        <dbReference type="PROSITE" id="PS50126"/>
    </source>
</evidence>
<dbReference type="InterPro" id="IPR001900">
    <property type="entry name" value="RNase_II/R"/>
</dbReference>
<dbReference type="Pfam" id="PF08206">
    <property type="entry name" value="OB_RNB"/>
    <property type="match status" value="1"/>
</dbReference>
<dbReference type="RefSeq" id="WP_136547185.1">
    <property type="nucleotide sequence ID" value="NZ_CP031093.1"/>
</dbReference>
<feature type="region of interest" description="Disordered" evidence="9">
    <location>
        <begin position="1"/>
        <end position="24"/>
    </location>
</feature>
<dbReference type="PANTHER" id="PTHR23355">
    <property type="entry name" value="RIBONUCLEASE"/>
    <property type="match status" value="1"/>
</dbReference>
<evidence type="ECO:0000313" key="11">
    <source>
        <dbReference type="EMBL" id="QCF25189.1"/>
    </source>
</evidence>
<dbReference type="EC" id="3.1.13.1" evidence="8"/>
<dbReference type="PROSITE" id="PS01175">
    <property type="entry name" value="RIBONUCLEASE_II"/>
    <property type="match status" value="1"/>
</dbReference>
<dbReference type="Pfam" id="PF00575">
    <property type="entry name" value="S1"/>
    <property type="match status" value="1"/>
</dbReference>
<evidence type="ECO:0000256" key="5">
    <source>
        <dbReference type="ARBA" id="ARBA00022801"/>
    </source>
</evidence>
<reference evidence="11 12" key="1">
    <citation type="submission" date="2018-07" db="EMBL/GenBank/DDBJ databases">
        <title>Marsedoiliclastica nanhaica gen. nov. sp. nov., a novel marine hydrocarbonoclastic bacterium isolated from an in-situ enriched hydrocarbon-degrading consortium in deep-sea sediment.</title>
        <authorList>
            <person name="Dong C."/>
            <person name="Ma T."/>
            <person name="Liu R."/>
            <person name="Shao Z."/>
        </authorList>
    </citation>
    <scope>NUCLEOTIDE SEQUENCE [LARGE SCALE GENOMIC DNA]</scope>
    <source>
        <strain evidence="12">soil36-7</strain>
    </source>
</reference>
<comment type="subcellular location">
    <subcellularLocation>
        <location evidence="2 8">Cytoplasm</location>
    </subcellularLocation>
</comment>
<feature type="compositionally biased region" description="Basic residues" evidence="9">
    <location>
        <begin position="807"/>
        <end position="821"/>
    </location>
</feature>
<dbReference type="AlphaFoldDB" id="A0A4P7XE44"/>
<evidence type="ECO:0000256" key="3">
    <source>
        <dbReference type="ARBA" id="ARBA00022490"/>
    </source>
</evidence>
<dbReference type="InterPro" id="IPR012340">
    <property type="entry name" value="NA-bd_OB-fold"/>
</dbReference>
<evidence type="ECO:0000256" key="2">
    <source>
        <dbReference type="ARBA" id="ARBA00004496"/>
    </source>
</evidence>
<dbReference type="Pfam" id="PF00773">
    <property type="entry name" value="RNB"/>
    <property type="match status" value="1"/>
</dbReference>
<dbReference type="NCBIfam" id="TIGR02063">
    <property type="entry name" value="RNase_R"/>
    <property type="match status" value="1"/>
</dbReference>
<dbReference type="KEGG" id="hmi:soil367_04175"/>
<dbReference type="InterPro" id="IPR013668">
    <property type="entry name" value="RNase_R_HTH_12"/>
</dbReference>
<keyword evidence="4 8" id="KW-0540">Nuclease</keyword>
<evidence type="ECO:0000256" key="7">
    <source>
        <dbReference type="ARBA" id="ARBA00022884"/>
    </source>
</evidence>
<dbReference type="GO" id="GO:0005829">
    <property type="term" value="C:cytosol"/>
    <property type="evidence" value="ECO:0007669"/>
    <property type="project" value="TreeGrafter"/>
</dbReference>
<feature type="domain" description="S1 motif" evidence="10">
    <location>
        <begin position="666"/>
        <end position="747"/>
    </location>
</feature>
<dbReference type="InterPro" id="IPR011805">
    <property type="entry name" value="RNase_R"/>
</dbReference>
<evidence type="ECO:0000256" key="6">
    <source>
        <dbReference type="ARBA" id="ARBA00022839"/>
    </source>
</evidence>
<comment type="catalytic activity">
    <reaction evidence="1 8">
        <text>Exonucleolytic cleavage in the 3'- to 5'-direction to yield nucleoside 5'-phosphates.</text>
        <dbReference type="EC" id="3.1.13.1"/>
    </reaction>
</comment>
<dbReference type="GO" id="GO:0006402">
    <property type="term" value="P:mRNA catabolic process"/>
    <property type="evidence" value="ECO:0007669"/>
    <property type="project" value="TreeGrafter"/>
</dbReference>
<dbReference type="SMART" id="SM00316">
    <property type="entry name" value="S1"/>
    <property type="match status" value="2"/>
</dbReference>
<dbReference type="OrthoDB" id="9764149at2"/>
<dbReference type="Gene3D" id="2.40.50.140">
    <property type="entry name" value="Nucleic acid-binding proteins"/>
    <property type="match status" value="2"/>
</dbReference>
<dbReference type="Proteomes" id="UP000298049">
    <property type="component" value="Chromosome"/>
</dbReference>
<dbReference type="SMART" id="SM00357">
    <property type="entry name" value="CSP"/>
    <property type="match status" value="2"/>
</dbReference>
<name>A0A4P7XE44_9ALTE</name>
<proteinExistence type="inferred from homology"/>
<dbReference type="SUPFAM" id="SSF50249">
    <property type="entry name" value="Nucleic acid-binding proteins"/>
    <property type="match status" value="4"/>
</dbReference>
<evidence type="ECO:0000256" key="4">
    <source>
        <dbReference type="ARBA" id="ARBA00022722"/>
    </source>
</evidence>
<evidence type="ECO:0000256" key="9">
    <source>
        <dbReference type="SAM" id="MobiDB-lite"/>
    </source>
</evidence>
<feature type="compositionally biased region" description="Basic and acidic residues" evidence="9">
    <location>
        <begin position="13"/>
        <end position="24"/>
    </location>
</feature>
<accession>A0A4P7XE44</accession>
<dbReference type="InterPro" id="IPR011129">
    <property type="entry name" value="CSD"/>
</dbReference>
<dbReference type="InterPro" id="IPR013223">
    <property type="entry name" value="RNase_B_OB_dom"/>
</dbReference>
<keyword evidence="5 8" id="KW-0378">Hydrolase</keyword>
<keyword evidence="7 8" id="KW-0694">RNA-binding</keyword>
<dbReference type="InterPro" id="IPR040476">
    <property type="entry name" value="CSD2"/>
</dbReference>
<gene>
    <name evidence="8 11" type="primary">rnr</name>
    <name evidence="11" type="ORF">soil367_04175</name>
</gene>
<feature type="compositionally biased region" description="Basic and acidic residues" evidence="9">
    <location>
        <begin position="780"/>
        <end position="806"/>
    </location>
</feature>
<evidence type="ECO:0000313" key="12">
    <source>
        <dbReference type="Proteomes" id="UP000298049"/>
    </source>
</evidence>
<dbReference type="GO" id="GO:0003723">
    <property type="term" value="F:RNA binding"/>
    <property type="evidence" value="ECO:0007669"/>
    <property type="project" value="UniProtKB-UniRule"/>
</dbReference>
<comment type="similarity">
    <text evidence="8">Belongs to the RNR ribonuclease family. RNase R subfamily.</text>
</comment>
<dbReference type="Pfam" id="PF17876">
    <property type="entry name" value="CSD2"/>
    <property type="match status" value="1"/>
</dbReference>
<dbReference type="PANTHER" id="PTHR23355:SF9">
    <property type="entry name" value="DIS3-LIKE EXONUCLEASE 2"/>
    <property type="match status" value="1"/>
</dbReference>
<keyword evidence="3 8" id="KW-0963">Cytoplasm</keyword>
<comment type="function">
    <text evidence="8">3'-5' exoribonuclease that releases 5'-nucleoside monophosphates and is involved in maturation of structured RNAs.</text>
</comment>
<keyword evidence="12" id="KW-1185">Reference proteome</keyword>